<dbReference type="GO" id="GO:0016887">
    <property type="term" value="F:ATP hydrolysis activity"/>
    <property type="evidence" value="ECO:0007669"/>
    <property type="project" value="InterPro"/>
</dbReference>
<protein>
    <recommendedName>
        <fullName evidence="3">ABC transporter domain-containing protein</fullName>
    </recommendedName>
</protein>
<dbReference type="AlphaFoldDB" id="A0A7S0UW87"/>
<dbReference type="InterPro" id="IPR017871">
    <property type="entry name" value="ABC_transporter-like_CS"/>
</dbReference>
<dbReference type="InterPro" id="IPR027417">
    <property type="entry name" value="P-loop_NTPase"/>
</dbReference>
<dbReference type="PROSITE" id="PS00211">
    <property type="entry name" value="ABC_TRANSPORTER_1"/>
    <property type="match status" value="1"/>
</dbReference>
<dbReference type="EMBL" id="HBFM01009304">
    <property type="protein sequence ID" value="CAD8769557.1"/>
    <property type="molecule type" value="Transcribed_RNA"/>
</dbReference>
<feature type="domain" description="ABC transporter" evidence="3">
    <location>
        <begin position="5"/>
        <end position="233"/>
    </location>
</feature>
<dbReference type="PANTHER" id="PTHR43119:SF1">
    <property type="entry name" value="ABC TRANSPORTER DOMAIN-CONTAINING PROTEIN"/>
    <property type="match status" value="1"/>
</dbReference>
<dbReference type="PROSITE" id="PS50893">
    <property type="entry name" value="ABC_TRANSPORTER_2"/>
    <property type="match status" value="1"/>
</dbReference>
<keyword evidence="1" id="KW-0547">Nucleotide-binding</keyword>
<dbReference type="SUPFAM" id="SSF52540">
    <property type="entry name" value="P-loop containing nucleoside triphosphate hydrolases"/>
    <property type="match status" value="1"/>
</dbReference>
<organism evidence="4">
    <name type="scientific">Polytomella parva</name>
    <dbReference type="NCBI Taxonomy" id="51329"/>
    <lineage>
        <taxon>Eukaryota</taxon>
        <taxon>Viridiplantae</taxon>
        <taxon>Chlorophyta</taxon>
        <taxon>core chlorophytes</taxon>
        <taxon>Chlorophyceae</taxon>
        <taxon>CS clade</taxon>
        <taxon>Chlamydomonadales</taxon>
        <taxon>Chlamydomonadaceae</taxon>
        <taxon>Polytomella</taxon>
    </lineage>
</organism>
<dbReference type="InterPro" id="IPR003439">
    <property type="entry name" value="ABC_transporter-like_ATP-bd"/>
</dbReference>
<dbReference type="CDD" id="cd00267">
    <property type="entry name" value="ABC_ATPase"/>
    <property type="match status" value="1"/>
</dbReference>
<sequence>MTPLLSVRNLTRSVGEDKVILSNVSFELNQGEVMFLRGPSGVGKSLLLRSVACLDKFQGGNVALYGHGPEEIGYTTYRSQVSYLSQARLNLKGTPAEYYFLVQQFAAQRGRPRGDLPALTHSLGLDPELLNQPWPQLSGGQAQRIALAVMLALRPLVLLLDEPTSACDGVAARKVEATVRASGAAVIWITHDDHQVVLPGDKMLELPTGQVIRATSAVSMLSMQNSINSSIPLTHGSLRPSSPASLSNSNLVQGECKGDANGNAFATYPAHHAINMNGVGLADSSCGSMASMVTVTTLNSDPSVSSYLSAAASGNGIVGTKTECAPEDSFRMPMGSNVKVERSSPAVLTSFPTATATC</sequence>
<name>A0A7S0UW87_9CHLO</name>
<proteinExistence type="predicted"/>
<evidence type="ECO:0000256" key="1">
    <source>
        <dbReference type="ARBA" id="ARBA00022741"/>
    </source>
</evidence>
<dbReference type="Pfam" id="PF00005">
    <property type="entry name" value="ABC_tran"/>
    <property type="match status" value="1"/>
</dbReference>
<dbReference type="PANTHER" id="PTHR43119">
    <property type="entry name" value="ABC TRANSPORT PROTEIN ATP-BINDING COMPONENT-RELATED"/>
    <property type="match status" value="1"/>
</dbReference>
<dbReference type="Gene3D" id="3.40.50.300">
    <property type="entry name" value="P-loop containing nucleotide triphosphate hydrolases"/>
    <property type="match status" value="1"/>
</dbReference>
<keyword evidence="2" id="KW-0067">ATP-binding</keyword>
<evidence type="ECO:0000259" key="3">
    <source>
        <dbReference type="PROSITE" id="PS50893"/>
    </source>
</evidence>
<dbReference type="GO" id="GO:0005524">
    <property type="term" value="F:ATP binding"/>
    <property type="evidence" value="ECO:0007669"/>
    <property type="project" value="UniProtKB-KW"/>
</dbReference>
<dbReference type="SMART" id="SM00382">
    <property type="entry name" value="AAA"/>
    <property type="match status" value="1"/>
</dbReference>
<evidence type="ECO:0000313" key="4">
    <source>
        <dbReference type="EMBL" id="CAD8769557.1"/>
    </source>
</evidence>
<accession>A0A7S0UW87</accession>
<gene>
    <name evidence="4" type="ORF">PPAR00522_LOCUS5955</name>
</gene>
<dbReference type="InterPro" id="IPR003593">
    <property type="entry name" value="AAA+_ATPase"/>
</dbReference>
<evidence type="ECO:0000256" key="2">
    <source>
        <dbReference type="ARBA" id="ARBA00022840"/>
    </source>
</evidence>
<reference evidence="4" key="1">
    <citation type="submission" date="2021-01" db="EMBL/GenBank/DDBJ databases">
        <authorList>
            <person name="Corre E."/>
            <person name="Pelletier E."/>
            <person name="Niang G."/>
            <person name="Scheremetjew M."/>
            <person name="Finn R."/>
            <person name="Kale V."/>
            <person name="Holt S."/>
            <person name="Cochrane G."/>
            <person name="Meng A."/>
            <person name="Brown T."/>
            <person name="Cohen L."/>
        </authorList>
    </citation>
    <scope>NUCLEOTIDE SEQUENCE</scope>
    <source>
        <strain evidence="4">SAG 63-3</strain>
    </source>
</reference>